<dbReference type="GO" id="GO:0005829">
    <property type="term" value="C:cytosol"/>
    <property type="evidence" value="ECO:0007669"/>
    <property type="project" value="TreeGrafter"/>
</dbReference>
<dbReference type="PROSITE" id="PS50110">
    <property type="entry name" value="RESPONSE_REGULATORY"/>
    <property type="match status" value="1"/>
</dbReference>
<evidence type="ECO:0000256" key="5">
    <source>
        <dbReference type="ARBA" id="ARBA00023163"/>
    </source>
</evidence>
<dbReference type="EMBL" id="JAAZON010000468">
    <property type="protein sequence ID" value="NMC63549.1"/>
    <property type="molecule type" value="Genomic_DNA"/>
</dbReference>
<dbReference type="InterPro" id="IPR036097">
    <property type="entry name" value="HisK_dim/P_sf"/>
</dbReference>
<keyword evidence="4" id="KW-0238">DNA-binding</keyword>
<evidence type="ECO:0000259" key="8">
    <source>
        <dbReference type="PROSITE" id="PS50110"/>
    </source>
</evidence>
<sequence length="241" mass="26998">MKSILIIDDDPDIRSLLCDAVGGMGYASISATDGEKGLEILKEVQVDLIILDWMLPGRDGPSILKELREMPSTEHVPVIMLTAREGLQDKLEAFEGGADEYITKPFQFKELQARIKALLRIRDLNADLRQKNAALLAMQEQLIEKERQLILLEFAGTAAHKLGQPLSAIILNCHLLETLAKEDPKFKKALEALKADTKRMSEILEGLKATRSARKTDYYDGIKILDMEEKGEARSLVEKKN</sequence>
<dbReference type="Proteomes" id="UP000524246">
    <property type="component" value="Unassembled WGS sequence"/>
</dbReference>
<keyword evidence="7" id="KW-0175">Coiled coil</keyword>
<dbReference type="GO" id="GO:0000155">
    <property type="term" value="F:phosphorelay sensor kinase activity"/>
    <property type="evidence" value="ECO:0007669"/>
    <property type="project" value="InterPro"/>
</dbReference>
<evidence type="ECO:0000256" key="6">
    <source>
        <dbReference type="PROSITE-ProRule" id="PRU00169"/>
    </source>
</evidence>
<evidence type="ECO:0000313" key="10">
    <source>
        <dbReference type="Proteomes" id="UP000524246"/>
    </source>
</evidence>
<evidence type="ECO:0000313" key="9">
    <source>
        <dbReference type="EMBL" id="NMC63549.1"/>
    </source>
</evidence>
<dbReference type="SMART" id="SM00448">
    <property type="entry name" value="REC"/>
    <property type="match status" value="1"/>
</dbReference>
<evidence type="ECO:0000256" key="2">
    <source>
        <dbReference type="ARBA" id="ARBA00023012"/>
    </source>
</evidence>
<dbReference type="AlphaFoldDB" id="A0A7X9FTK2"/>
<dbReference type="PANTHER" id="PTHR48111:SF1">
    <property type="entry name" value="TWO-COMPONENT RESPONSE REGULATOR ORR33"/>
    <property type="match status" value="1"/>
</dbReference>
<organism evidence="9 10">
    <name type="scientific">SAR324 cluster bacterium</name>
    <dbReference type="NCBI Taxonomy" id="2024889"/>
    <lineage>
        <taxon>Bacteria</taxon>
        <taxon>Deltaproteobacteria</taxon>
        <taxon>SAR324 cluster</taxon>
    </lineage>
</organism>
<dbReference type="FunFam" id="3.40.50.2300:FF:000001">
    <property type="entry name" value="DNA-binding response regulator PhoB"/>
    <property type="match status" value="1"/>
</dbReference>
<dbReference type="GO" id="GO:0032993">
    <property type="term" value="C:protein-DNA complex"/>
    <property type="evidence" value="ECO:0007669"/>
    <property type="project" value="TreeGrafter"/>
</dbReference>
<keyword evidence="3" id="KW-0805">Transcription regulation</keyword>
<dbReference type="GO" id="GO:0006355">
    <property type="term" value="P:regulation of DNA-templated transcription"/>
    <property type="evidence" value="ECO:0007669"/>
    <property type="project" value="TreeGrafter"/>
</dbReference>
<keyword evidence="5" id="KW-0804">Transcription</keyword>
<dbReference type="SUPFAM" id="SSF52172">
    <property type="entry name" value="CheY-like"/>
    <property type="match status" value="1"/>
</dbReference>
<dbReference type="Gene3D" id="3.40.50.2300">
    <property type="match status" value="1"/>
</dbReference>
<name>A0A7X9FTK2_9DELT</name>
<keyword evidence="1 6" id="KW-0597">Phosphoprotein</keyword>
<dbReference type="SUPFAM" id="SSF47384">
    <property type="entry name" value="Homodimeric domain of signal transducing histidine kinase"/>
    <property type="match status" value="1"/>
</dbReference>
<dbReference type="InterPro" id="IPR003661">
    <property type="entry name" value="HisK_dim/P_dom"/>
</dbReference>
<keyword evidence="2" id="KW-0902">Two-component regulatory system</keyword>
<gene>
    <name evidence="9" type="ORF">GYA55_10340</name>
</gene>
<dbReference type="Pfam" id="PF00072">
    <property type="entry name" value="Response_reg"/>
    <property type="match status" value="1"/>
</dbReference>
<dbReference type="SMART" id="SM00388">
    <property type="entry name" value="HisKA"/>
    <property type="match status" value="1"/>
</dbReference>
<dbReference type="Pfam" id="PF00512">
    <property type="entry name" value="HisKA"/>
    <property type="match status" value="1"/>
</dbReference>
<dbReference type="CDD" id="cd00082">
    <property type="entry name" value="HisKA"/>
    <property type="match status" value="1"/>
</dbReference>
<protein>
    <submittedName>
        <fullName evidence="9">Response regulator</fullName>
    </submittedName>
</protein>
<evidence type="ECO:0000256" key="4">
    <source>
        <dbReference type="ARBA" id="ARBA00023125"/>
    </source>
</evidence>
<dbReference type="InterPro" id="IPR001789">
    <property type="entry name" value="Sig_transdc_resp-reg_receiver"/>
</dbReference>
<dbReference type="GO" id="GO:0000976">
    <property type="term" value="F:transcription cis-regulatory region binding"/>
    <property type="evidence" value="ECO:0007669"/>
    <property type="project" value="TreeGrafter"/>
</dbReference>
<evidence type="ECO:0000256" key="3">
    <source>
        <dbReference type="ARBA" id="ARBA00023015"/>
    </source>
</evidence>
<accession>A0A7X9FTK2</accession>
<feature type="modified residue" description="4-aspartylphosphate" evidence="6">
    <location>
        <position position="52"/>
    </location>
</feature>
<dbReference type="PANTHER" id="PTHR48111">
    <property type="entry name" value="REGULATOR OF RPOS"/>
    <property type="match status" value="1"/>
</dbReference>
<dbReference type="GO" id="GO:0000156">
    <property type="term" value="F:phosphorelay response regulator activity"/>
    <property type="evidence" value="ECO:0007669"/>
    <property type="project" value="TreeGrafter"/>
</dbReference>
<proteinExistence type="predicted"/>
<dbReference type="InterPro" id="IPR011006">
    <property type="entry name" value="CheY-like_superfamily"/>
</dbReference>
<dbReference type="Gene3D" id="1.10.287.130">
    <property type="match status" value="1"/>
</dbReference>
<dbReference type="CDD" id="cd17574">
    <property type="entry name" value="REC_OmpR"/>
    <property type="match status" value="1"/>
</dbReference>
<comment type="caution">
    <text evidence="9">The sequence shown here is derived from an EMBL/GenBank/DDBJ whole genome shotgun (WGS) entry which is preliminary data.</text>
</comment>
<reference evidence="9 10" key="1">
    <citation type="journal article" date="2020" name="Biotechnol. Biofuels">
        <title>New insights from the biogas microbiome by comprehensive genome-resolved metagenomics of nearly 1600 species originating from multiple anaerobic digesters.</title>
        <authorList>
            <person name="Campanaro S."/>
            <person name="Treu L."/>
            <person name="Rodriguez-R L.M."/>
            <person name="Kovalovszki A."/>
            <person name="Ziels R.M."/>
            <person name="Maus I."/>
            <person name="Zhu X."/>
            <person name="Kougias P.G."/>
            <person name="Basile A."/>
            <person name="Luo G."/>
            <person name="Schluter A."/>
            <person name="Konstantinidis K.T."/>
            <person name="Angelidaki I."/>
        </authorList>
    </citation>
    <scope>NUCLEOTIDE SEQUENCE [LARGE SCALE GENOMIC DNA]</scope>
    <source>
        <strain evidence="9">AS27yjCOA_65</strain>
    </source>
</reference>
<dbReference type="InterPro" id="IPR039420">
    <property type="entry name" value="WalR-like"/>
</dbReference>
<evidence type="ECO:0000256" key="1">
    <source>
        <dbReference type="ARBA" id="ARBA00022553"/>
    </source>
</evidence>
<feature type="domain" description="Response regulatory" evidence="8">
    <location>
        <begin position="3"/>
        <end position="119"/>
    </location>
</feature>
<feature type="coiled-coil region" evidence="7">
    <location>
        <begin position="121"/>
        <end position="148"/>
    </location>
</feature>
<evidence type="ECO:0000256" key="7">
    <source>
        <dbReference type="SAM" id="Coils"/>
    </source>
</evidence>